<dbReference type="Pfam" id="PF02494">
    <property type="entry name" value="HYR"/>
    <property type="match status" value="1"/>
</dbReference>
<keyword evidence="6" id="KW-0964">Secreted</keyword>
<feature type="disulfide bond" evidence="15">
    <location>
        <begin position="161"/>
        <end position="188"/>
    </location>
</feature>
<keyword evidence="7" id="KW-0037">Angiogenesis</keyword>
<organism evidence="18 19">
    <name type="scientific">Pogona vitticeps</name>
    <name type="common">central bearded dragon</name>
    <dbReference type="NCBI Taxonomy" id="103695"/>
    <lineage>
        <taxon>Eukaryota</taxon>
        <taxon>Metazoa</taxon>
        <taxon>Chordata</taxon>
        <taxon>Craniata</taxon>
        <taxon>Vertebrata</taxon>
        <taxon>Euteleostomi</taxon>
        <taxon>Lepidosauria</taxon>
        <taxon>Squamata</taxon>
        <taxon>Bifurcata</taxon>
        <taxon>Unidentata</taxon>
        <taxon>Episquamata</taxon>
        <taxon>Toxicofera</taxon>
        <taxon>Iguania</taxon>
        <taxon>Acrodonta</taxon>
        <taxon>Agamidae</taxon>
        <taxon>Amphibolurinae</taxon>
        <taxon>Pogona</taxon>
    </lineage>
</organism>
<dbReference type="InterPro" id="IPR043555">
    <property type="entry name" value="SRPX-like"/>
</dbReference>
<protein>
    <recommendedName>
        <fullName evidence="4">Sushi repeat-containing protein SRPX2</fullName>
    </recommendedName>
</protein>
<evidence type="ECO:0000256" key="3">
    <source>
        <dbReference type="ARBA" id="ARBA00004613"/>
    </source>
</evidence>
<name>A0ABM5EV99_9SAUR</name>
<dbReference type="Gene3D" id="2.10.70.10">
    <property type="entry name" value="Complement Module, domain 1"/>
    <property type="match status" value="3"/>
</dbReference>
<evidence type="ECO:0000256" key="15">
    <source>
        <dbReference type="PROSITE-ProRule" id="PRU00302"/>
    </source>
</evidence>
<dbReference type="GeneID" id="110083579"/>
<keyword evidence="10" id="KW-0677">Repeat</keyword>
<dbReference type="InterPro" id="IPR025232">
    <property type="entry name" value="DUF4174"/>
</dbReference>
<evidence type="ECO:0000256" key="4">
    <source>
        <dbReference type="ARBA" id="ARBA00014594"/>
    </source>
</evidence>
<evidence type="ECO:0000313" key="19">
    <source>
        <dbReference type="RefSeq" id="XP_072837082.1"/>
    </source>
</evidence>
<dbReference type="RefSeq" id="XP_072837082.1">
    <property type="nucleotide sequence ID" value="XM_072980981.1"/>
</dbReference>
<evidence type="ECO:0000256" key="2">
    <source>
        <dbReference type="ARBA" id="ARBA00004496"/>
    </source>
</evidence>
<dbReference type="PANTHER" id="PTHR46343">
    <property type="entry name" value="HYR DOMAIN-CONTAINING PROTEIN"/>
    <property type="match status" value="1"/>
</dbReference>
<keyword evidence="8 15" id="KW-0768">Sushi</keyword>
<evidence type="ECO:0000256" key="12">
    <source>
        <dbReference type="ARBA" id="ARBA00023018"/>
    </source>
</evidence>
<evidence type="ECO:0000256" key="1">
    <source>
        <dbReference type="ARBA" id="ARBA00004241"/>
    </source>
</evidence>
<feature type="domain" description="Sushi" evidence="17">
    <location>
        <begin position="275"/>
        <end position="334"/>
    </location>
</feature>
<dbReference type="PANTHER" id="PTHR46343:SF3">
    <property type="entry name" value="SUSHI REPEAT-CONTAINING PROTEIN SRPX2"/>
    <property type="match status" value="1"/>
</dbReference>
<evidence type="ECO:0000313" key="18">
    <source>
        <dbReference type="Proteomes" id="UP001652642"/>
    </source>
</evidence>
<evidence type="ECO:0000256" key="13">
    <source>
        <dbReference type="ARBA" id="ARBA00023157"/>
    </source>
</evidence>
<dbReference type="Pfam" id="PF13778">
    <property type="entry name" value="DUF4174"/>
    <property type="match status" value="1"/>
</dbReference>
<dbReference type="InterPro" id="IPR000436">
    <property type="entry name" value="Sushi_SCR_CCP_dom"/>
</dbReference>
<keyword evidence="12" id="KW-0770">Synapse</keyword>
<keyword evidence="13 15" id="KW-1015">Disulfide bond</keyword>
<dbReference type="PROSITE" id="PS50923">
    <property type="entry name" value="SUSHI"/>
    <property type="match status" value="3"/>
</dbReference>
<evidence type="ECO:0000256" key="6">
    <source>
        <dbReference type="ARBA" id="ARBA00022525"/>
    </source>
</evidence>
<evidence type="ECO:0000256" key="10">
    <source>
        <dbReference type="ARBA" id="ARBA00022737"/>
    </source>
</evidence>
<dbReference type="InterPro" id="IPR003410">
    <property type="entry name" value="HYR_dom"/>
</dbReference>
<comment type="caution">
    <text evidence="15">Lacks conserved residue(s) required for the propagation of feature annotation.</text>
</comment>
<evidence type="ECO:0000256" key="5">
    <source>
        <dbReference type="ARBA" id="ARBA00022490"/>
    </source>
</evidence>
<comment type="subcellular location">
    <subcellularLocation>
        <location evidence="1">Cell surface</location>
    </subcellularLocation>
    <subcellularLocation>
        <location evidence="2">Cytoplasm</location>
    </subcellularLocation>
    <subcellularLocation>
        <location evidence="3">Secreted</location>
    </subcellularLocation>
    <subcellularLocation>
        <location evidence="14">Synapse</location>
    </subcellularLocation>
</comment>
<feature type="domain" description="Sushi" evidence="17">
    <location>
        <begin position="81"/>
        <end position="131"/>
    </location>
</feature>
<feature type="domain" description="HYR" evidence="16">
    <location>
        <begin position="190"/>
        <end position="274"/>
    </location>
</feature>
<feature type="disulfide bond" evidence="15">
    <location>
        <begin position="305"/>
        <end position="332"/>
    </location>
</feature>
<evidence type="ECO:0000256" key="7">
    <source>
        <dbReference type="ARBA" id="ARBA00022657"/>
    </source>
</evidence>
<sequence length="478" mass="54254">MPNIRPARIILQVLKMPHGASPILLFLWAKVVSSTWHEGSGYYAAQGQTNEVYVEETPHVPAPEYRVPQWCHLLNIYHGEATCYSPRGGSYRSSLGTRCELSCDRGYRLIGAKSVQCLLNRRWSGLGYCRQIRCHTLPAVHHGSYQCSDGVKVDSHCDYTCRPGYSLEGDRSRVCMEDGRWSGGEPICVADIEPPKLQCPESRVRLAEPGKLTAVVYWDPPRAKDSVDGIIRQVRLRGPDPGSEFSEGEHVVRYSVYDQAYNRASCKFFVRVYVSRCPVLKAPEHGYVTCDSASNNYGATCEYHCDGGYERQGAPLRVCQSSRQWSGSMPICTPMQINVDVNSAAGLLDQFYEKRRLLVISAPDPSDRYYKMQNAMLQQAICGLDLRHITVIELVGQPPHEVGRIREHRLSDNISEQLRQFLHMSRYRFNVVLLDKDGGDRERYIQPVTPDELFSFIDTYLLSSQEQLQREQNRDGCE</sequence>
<proteinExistence type="predicted"/>
<gene>
    <name evidence="19" type="primary">SRPX2</name>
</gene>
<dbReference type="Pfam" id="PF00084">
    <property type="entry name" value="Sushi"/>
    <property type="match status" value="3"/>
</dbReference>
<keyword evidence="18" id="KW-1185">Reference proteome</keyword>
<accession>A0ABM5EV99</accession>
<evidence type="ECO:0000259" key="17">
    <source>
        <dbReference type="PROSITE" id="PS50923"/>
    </source>
</evidence>
<feature type="domain" description="Sushi" evidence="17">
    <location>
        <begin position="132"/>
        <end position="190"/>
    </location>
</feature>
<dbReference type="Proteomes" id="UP001652642">
    <property type="component" value="Chromosome 11"/>
</dbReference>
<evidence type="ECO:0000259" key="16">
    <source>
        <dbReference type="PROSITE" id="PS50825"/>
    </source>
</evidence>
<evidence type="ECO:0000256" key="11">
    <source>
        <dbReference type="ARBA" id="ARBA00022889"/>
    </source>
</evidence>
<evidence type="ECO:0000256" key="14">
    <source>
        <dbReference type="ARBA" id="ARBA00034103"/>
    </source>
</evidence>
<dbReference type="SUPFAM" id="SSF57535">
    <property type="entry name" value="Complement control module/SCR domain"/>
    <property type="match status" value="3"/>
</dbReference>
<keyword evidence="11" id="KW-0130">Cell adhesion</keyword>
<keyword evidence="9" id="KW-0732">Signal</keyword>
<keyword evidence="5" id="KW-0963">Cytoplasm</keyword>
<dbReference type="SMART" id="SM00032">
    <property type="entry name" value="CCP"/>
    <property type="match status" value="3"/>
</dbReference>
<evidence type="ECO:0000256" key="8">
    <source>
        <dbReference type="ARBA" id="ARBA00022659"/>
    </source>
</evidence>
<dbReference type="CDD" id="cd00033">
    <property type="entry name" value="CCP"/>
    <property type="match status" value="3"/>
</dbReference>
<dbReference type="PROSITE" id="PS50825">
    <property type="entry name" value="HYR"/>
    <property type="match status" value="1"/>
</dbReference>
<reference evidence="19" key="1">
    <citation type="submission" date="2025-08" db="UniProtKB">
        <authorList>
            <consortium name="RefSeq"/>
        </authorList>
    </citation>
    <scope>IDENTIFICATION</scope>
</reference>
<dbReference type="InterPro" id="IPR035976">
    <property type="entry name" value="Sushi/SCR/CCP_sf"/>
</dbReference>
<evidence type="ECO:0000256" key="9">
    <source>
        <dbReference type="ARBA" id="ARBA00022729"/>
    </source>
</evidence>